<keyword evidence="3" id="KW-0547">Nucleotide-binding</keyword>
<evidence type="ECO:0000256" key="1">
    <source>
        <dbReference type="ARBA" id="ARBA00005417"/>
    </source>
</evidence>
<name>A0A0G3XET7_9SPHN</name>
<dbReference type="PATRIC" id="fig|1348774.3.peg.260"/>
<dbReference type="KEGG" id="cna:AB433_01215"/>
<dbReference type="SUPFAM" id="SSF50331">
    <property type="entry name" value="MOP-like"/>
    <property type="match status" value="1"/>
</dbReference>
<dbReference type="GO" id="GO:0016887">
    <property type="term" value="F:ATP hydrolysis activity"/>
    <property type="evidence" value="ECO:0007669"/>
    <property type="project" value="InterPro"/>
</dbReference>
<protein>
    <submittedName>
        <fullName evidence="5">ABC transporter ATP-binding protein</fullName>
    </submittedName>
</protein>
<dbReference type="CDD" id="cd03301">
    <property type="entry name" value="ABC_MalK_N"/>
    <property type="match status" value="1"/>
</dbReference>
<dbReference type="GO" id="GO:1990060">
    <property type="term" value="C:maltose transport complex"/>
    <property type="evidence" value="ECO:0007669"/>
    <property type="project" value="TreeGrafter"/>
</dbReference>
<organism evidence="5 6">
    <name type="scientific">Croceicoccus naphthovorans</name>
    <dbReference type="NCBI Taxonomy" id="1348774"/>
    <lineage>
        <taxon>Bacteria</taxon>
        <taxon>Pseudomonadati</taxon>
        <taxon>Pseudomonadota</taxon>
        <taxon>Alphaproteobacteria</taxon>
        <taxon>Sphingomonadales</taxon>
        <taxon>Erythrobacteraceae</taxon>
        <taxon>Croceicoccus</taxon>
    </lineage>
</organism>
<evidence type="ECO:0000256" key="2">
    <source>
        <dbReference type="ARBA" id="ARBA00022448"/>
    </source>
</evidence>
<dbReference type="InterPro" id="IPR003439">
    <property type="entry name" value="ABC_transporter-like_ATP-bd"/>
</dbReference>
<dbReference type="PROSITE" id="PS00211">
    <property type="entry name" value="ABC_TRANSPORTER_1"/>
    <property type="match status" value="1"/>
</dbReference>
<dbReference type="PANTHER" id="PTHR43875">
    <property type="entry name" value="MALTODEXTRIN IMPORT ATP-BINDING PROTEIN MSMX"/>
    <property type="match status" value="1"/>
</dbReference>
<dbReference type="STRING" id="1348774.AB433_01215"/>
<dbReference type="InterPro" id="IPR003593">
    <property type="entry name" value="AAA+_ATPase"/>
</dbReference>
<dbReference type="InterPro" id="IPR017871">
    <property type="entry name" value="ABC_transporter-like_CS"/>
</dbReference>
<dbReference type="Gene3D" id="2.40.50.140">
    <property type="entry name" value="Nucleic acid-binding proteins"/>
    <property type="match status" value="1"/>
</dbReference>
<dbReference type="Proteomes" id="UP000035287">
    <property type="component" value="Chromosome"/>
</dbReference>
<sequence length="345" mass="37374">MSSVRLEGIAKRFGPTEVIKQVDLAIESGEFVVFVGASGSGKSTLLRMIAGLEQPSEGTIRIGNRDVTDAPPSERGVSMVFQSYALYPHMTVRENIAFGLKLKRIGKTATEEAVQRAATMLEIEALLDRKPGQLSGGQRQRVAIARAIVREPDVFLFDEPLSNLDAALRTRTRMEIRQLHKSLGATMIYVTHDQVEAMSLADRMVILHDGHIEQVGPPAELYHRPATAYVAGFLGMPTMNFLAVERVEGGDAVLSGGERIALPSGAKPSQIAIRPEDLEIANEGLPATLTGIEELGETRIVHAELADKTAIAIRSSGYSGSEGDKLSVRVPTDRLHLFDASGKRL</sequence>
<dbReference type="GO" id="GO:0015423">
    <property type="term" value="F:ABC-type maltose transporter activity"/>
    <property type="evidence" value="ECO:0007669"/>
    <property type="project" value="TreeGrafter"/>
</dbReference>
<dbReference type="InterPro" id="IPR012340">
    <property type="entry name" value="NA-bd_OB-fold"/>
</dbReference>
<dbReference type="InterPro" id="IPR027417">
    <property type="entry name" value="P-loop_NTPase"/>
</dbReference>
<dbReference type="OrthoDB" id="9802264at2"/>
<dbReference type="NCBIfam" id="NF008653">
    <property type="entry name" value="PRK11650.1"/>
    <property type="match status" value="1"/>
</dbReference>
<keyword evidence="2" id="KW-0813">Transport</keyword>
<dbReference type="FunFam" id="3.40.50.300:FF:000042">
    <property type="entry name" value="Maltose/maltodextrin ABC transporter, ATP-binding protein"/>
    <property type="match status" value="1"/>
</dbReference>
<keyword evidence="6" id="KW-1185">Reference proteome</keyword>
<dbReference type="RefSeq" id="WP_047819604.1">
    <property type="nucleotide sequence ID" value="NZ_CP011770.1"/>
</dbReference>
<keyword evidence="4 5" id="KW-0067">ATP-binding</keyword>
<dbReference type="PANTHER" id="PTHR43875:SF3">
    <property type="entry name" value="MALTOSE_MALTODEXTRIN IMPORT ATP-BINDING PROTEIN MALK"/>
    <property type="match status" value="1"/>
</dbReference>
<proteinExistence type="inferred from homology"/>
<dbReference type="Gene3D" id="3.40.50.300">
    <property type="entry name" value="P-loop containing nucleotide triphosphate hydrolases"/>
    <property type="match status" value="1"/>
</dbReference>
<reference evidence="5 6" key="1">
    <citation type="submission" date="2015-06" db="EMBL/GenBank/DDBJ databases">
        <authorList>
            <person name="Zeng Y."/>
            <person name="Huang Y."/>
        </authorList>
    </citation>
    <scope>NUCLEOTIDE SEQUENCE [LARGE SCALE GENOMIC DNA]</scope>
    <source>
        <strain evidence="5 6">PQ-2</strain>
    </source>
</reference>
<dbReference type="Gene3D" id="2.40.50.100">
    <property type="match status" value="1"/>
</dbReference>
<evidence type="ECO:0000313" key="5">
    <source>
        <dbReference type="EMBL" id="AKM08908.1"/>
    </source>
</evidence>
<accession>A0A0G3XET7</accession>
<dbReference type="PROSITE" id="PS50893">
    <property type="entry name" value="ABC_TRANSPORTER_2"/>
    <property type="match status" value="1"/>
</dbReference>
<dbReference type="Pfam" id="PF08402">
    <property type="entry name" value="TOBE_2"/>
    <property type="match status" value="1"/>
</dbReference>
<dbReference type="Pfam" id="PF00005">
    <property type="entry name" value="ABC_tran"/>
    <property type="match status" value="1"/>
</dbReference>
<dbReference type="SUPFAM" id="SSF52540">
    <property type="entry name" value="P-loop containing nucleoside triphosphate hydrolases"/>
    <property type="match status" value="1"/>
</dbReference>
<dbReference type="GO" id="GO:0055052">
    <property type="term" value="C:ATP-binding cassette (ABC) transporter complex, substrate-binding subunit-containing"/>
    <property type="evidence" value="ECO:0007669"/>
    <property type="project" value="TreeGrafter"/>
</dbReference>
<evidence type="ECO:0000256" key="3">
    <source>
        <dbReference type="ARBA" id="ARBA00022741"/>
    </source>
</evidence>
<comment type="similarity">
    <text evidence="1">Belongs to the ABC transporter superfamily.</text>
</comment>
<dbReference type="InterPro" id="IPR015855">
    <property type="entry name" value="ABC_transpr_MalK-like"/>
</dbReference>
<gene>
    <name evidence="5" type="ORF">AB433_01215</name>
</gene>
<dbReference type="InterPro" id="IPR008995">
    <property type="entry name" value="Mo/tungstate-bd_C_term_dom"/>
</dbReference>
<dbReference type="EMBL" id="CP011770">
    <property type="protein sequence ID" value="AKM08908.1"/>
    <property type="molecule type" value="Genomic_DNA"/>
</dbReference>
<dbReference type="InterPro" id="IPR013611">
    <property type="entry name" value="Transp-assoc_OB_typ2"/>
</dbReference>
<evidence type="ECO:0000256" key="4">
    <source>
        <dbReference type="ARBA" id="ARBA00022840"/>
    </source>
</evidence>
<dbReference type="InterPro" id="IPR047641">
    <property type="entry name" value="ABC_transpr_MalK/UgpC-like"/>
</dbReference>
<evidence type="ECO:0000313" key="6">
    <source>
        <dbReference type="Proteomes" id="UP000035287"/>
    </source>
</evidence>
<dbReference type="SMART" id="SM00382">
    <property type="entry name" value="AAA"/>
    <property type="match status" value="1"/>
</dbReference>
<dbReference type="GO" id="GO:0005524">
    <property type="term" value="F:ATP binding"/>
    <property type="evidence" value="ECO:0007669"/>
    <property type="project" value="UniProtKB-KW"/>
</dbReference>
<dbReference type="AlphaFoldDB" id="A0A0G3XET7"/>